<organism evidence="1 2">
    <name type="scientific">Micromonospora humidisoli</name>
    <dbReference type="NCBI Taxonomy" id="2807622"/>
    <lineage>
        <taxon>Bacteria</taxon>
        <taxon>Bacillati</taxon>
        <taxon>Actinomycetota</taxon>
        <taxon>Actinomycetes</taxon>
        <taxon>Micromonosporales</taxon>
        <taxon>Micromonosporaceae</taxon>
        <taxon>Micromonospora</taxon>
    </lineage>
</organism>
<keyword evidence="2" id="KW-1185">Reference proteome</keyword>
<gene>
    <name evidence="1" type="ORF">JQN84_00680</name>
</gene>
<dbReference type="Proteomes" id="UP000809587">
    <property type="component" value="Unassembled WGS sequence"/>
</dbReference>
<reference evidence="1 2" key="1">
    <citation type="submission" date="2021-02" db="EMBL/GenBank/DDBJ databases">
        <authorList>
            <person name="Lee D.-H."/>
        </authorList>
    </citation>
    <scope>NUCLEOTIDE SEQUENCE [LARGE SCALE GENOMIC DNA]</scope>
    <source>
        <strain evidence="1 2">MMS20-R2-29</strain>
    </source>
</reference>
<accession>A0ABS2J5N2</accession>
<dbReference type="RefSeq" id="WP_204956478.1">
    <property type="nucleotide sequence ID" value="NZ_JAFEUO010000001.1"/>
</dbReference>
<dbReference type="EMBL" id="JAFEUO010000001">
    <property type="protein sequence ID" value="MBM7081064.1"/>
    <property type="molecule type" value="Genomic_DNA"/>
</dbReference>
<comment type="caution">
    <text evidence="1">The sequence shown here is derived from an EMBL/GenBank/DDBJ whole genome shotgun (WGS) entry which is preliminary data.</text>
</comment>
<evidence type="ECO:0000313" key="1">
    <source>
        <dbReference type="EMBL" id="MBM7081064.1"/>
    </source>
</evidence>
<proteinExistence type="predicted"/>
<sequence length="214" mass="23365">MEFLRSSAHRVPFDRGLVGDRLSQEIERVYGRPHEDFVRLLEGVQSRYGGLTYDSGFFQGPVQFSPVCEPEDAEDELEILYALETGSPAGGSVKADGQVEIGIDGAGVVEFPDLDTFIECDAMFDAAGRLPVEDRFHLDRSGLARAVSRLSEAADEDLQPVPIAGGAHCYWFQSPSVMAFVCGTWSELGGALSPFVQVWGESTSQLGRCRRLLA</sequence>
<protein>
    <recommendedName>
        <fullName evidence="3">SUKH-4 immunity protein</fullName>
    </recommendedName>
</protein>
<evidence type="ECO:0000313" key="2">
    <source>
        <dbReference type="Proteomes" id="UP000809587"/>
    </source>
</evidence>
<evidence type="ECO:0008006" key="3">
    <source>
        <dbReference type="Google" id="ProtNLM"/>
    </source>
</evidence>
<name>A0ABS2J5N2_9ACTN</name>